<keyword evidence="4" id="KW-0010">Activator</keyword>
<evidence type="ECO:0000256" key="3">
    <source>
        <dbReference type="ARBA" id="ARBA00023125"/>
    </source>
</evidence>
<feature type="domain" description="HTH araC/xylS-type" evidence="6">
    <location>
        <begin position="166"/>
        <end position="263"/>
    </location>
</feature>
<evidence type="ECO:0000256" key="5">
    <source>
        <dbReference type="ARBA" id="ARBA00023163"/>
    </source>
</evidence>
<evidence type="ECO:0000256" key="1">
    <source>
        <dbReference type="ARBA" id="ARBA00022491"/>
    </source>
</evidence>
<organism evidence="7 8">
    <name type="scientific">Paraburkholderia acidisoli</name>
    <dbReference type="NCBI Taxonomy" id="2571748"/>
    <lineage>
        <taxon>Bacteria</taxon>
        <taxon>Pseudomonadati</taxon>
        <taxon>Pseudomonadota</taxon>
        <taxon>Betaproteobacteria</taxon>
        <taxon>Burkholderiales</taxon>
        <taxon>Burkholderiaceae</taxon>
        <taxon>Paraburkholderia</taxon>
    </lineage>
</organism>
<keyword evidence="1" id="KW-0678">Repressor</keyword>
<evidence type="ECO:0000256" key="4">
    <source>
        <dbReference type="ARBA" id="ARBA00023159"/>
    </source>
</evidence>
<dbReference type="GO" id="GO:0003700">
    <property type="term" value="F:DNA-binding transcription factor activity"/>
    <property type="evidence" value="ECO:0007669"/>
    <property type="project" value="InterPro"/>
</dbReference>
<keyword evidence="3" id="KW-0238">DNA-binding</keyword>
<dbReference type="CDD" id="cd06124">
    <property type="entry name" value="cupin_NimR-like_N"/>
    <property type="match status" value="1"/>
</dbReference>
<dbReference type="EMBL" id="CP046916">
    <property type="protein sequence ID" value="QGZ66685.1"/>
    <property type="molecule type" value="Genomic_DNA"/>
</dbReference>
<evidence type="ECO:0000259" key="6">
    <source>
        <dbReference type="PROSITE" id="PS01124"/>
    </source>
</evidence>
<dbReference type="PANTHER" id="PTHR11019">
    <property type="entry name" value="HTH-TYPE TRANSCRIPTIONAL REGULATOR NIMR"/>
    <property type="match status" value="1"/>
</dbReference>
<proteinExistence type="predicted"/>
<dbReference type="Pfam" id="PF02311">
    <property type="entry name" value="AraC_binding"/>
    <property type="match status" value="1"/>
</dbReference>
<evidence type="ECO:0000313" key="8">
    <source>
        <dbReference type="Proteomes" id="UP000433577"/>
    </source>
</evidence>
<dbReference type="FunFam" id="1.10.10.60:FF:000132">
    <property type="entry name" value="AraC family transcriptional regulator"/>
    <property type="match status" value="1"/>
</dbReference>
<dbReference type="InterPro" id="IPR014710">
    <property type="entry name" value="RmlC-like_jellyroll"/>
</dbReference>
<dbReference type="SUPFAM" id="SSF51182">
    <property type="entry name" value="RmlC-like cupins"/>
    <property type="match status" value="1"/>
</dbReference>
<dbReference type="RefSeq" id="WP_158958259.1">
    <property type="nucleotide sequence ID" value="NZ_CP046916.1"/>
</dbReference>
<keyword evidence="5" id="KW-0804">Transcription</keyword>
<dbReference type="SUPFAM" id="SSF46689">
    <property type="entry name" value="Homeodomain-like"/>
    <property type="match status" value="1"/>
</dbReference>
<sequence length="269" mass="29131">MPILDDASSDKFVEPDDVPRPVVTFGATFVSKGFELEPHAHRKAQLMMSMRGVLTCEAAGGLWIVPPRCALWVPANVVHGIKVSGTLEGYSAFVDAALATPLPAACCAIPVSPLLRELVIRSASFEACYPEGGLESHLATLLIDEIAAAPIDTMQHVPMPEDARLRKVATALMDHPADRGTLETWAKHAGLSERTMARLVVRETGMSFGRWRQQIQIMYALQWLAGGMSIQQVAIDLGYESAGSFVTMFRKALGNSPGRYMAERAAGQP</sequence>
<dbReference type="Pfam" id="PF12833">
    <property type="entry name" value="HTH_18"/>
    <property type="match status" value="1"/>
</dbReference>
<keyword evidence="2" id="KW-0805">Transcription regulation</keyword>
<dbReference type="Proteomes" id="UP000433577">
    <property type="component" value="Chromosome 4"/>
</dbReference>
<dbReference type="GO" id="GO:0043565">
    <property type="term" value="F:sequence-specific DNA binding"/>
    <property type="evidence" value="ECO:0007669"/>
    <property type="project" value="InterPro"/>
</dbReference>
<dbReference type="InterPro" id="IPR018060">
    <property type="entry name" value="HTH_AraC"/>
</dbReference>
<dbReference type="AlphaFoldDB" id="A0A7Z2GS06"/>
<gene>
    <name evidence="7" type="ORF">FAZ98_33590</name>
</gene>
<accession>A0A7Z2GS06</accession>
<protein>
    <submittedName>
        <fullName evidence="7">Helix-turn-helix domain-containing protein</fullName>
    </submittedName>
</protein>
<dbReference type="Gene3D" id="2.60.120.10">
    <property type="entry name" value="Jelly Rolls"/>
    <property type="match status" value="1"/>
</dbReference>
<evidence type="ECO:0000256" key="2">
    <source>
        <dbReference type="ARBA" id="ARBA00023015"/>
    </source>
</evidence>
<dbReference type="InterPro" id="IPR003313">
    <property type="entry name" value="AraC-bd"/>
</dbReference>
<dbReference type="InterPro" id="IPR009057">
    <property type="entry name" value="Homeodomain-like_sf"/>
</dbReference>
<dbReference type="PANTHER" id="PTHR11019:SF199">
    <property type="entry name" value="HTH-TYPE TRANSCRIPTIONAL REGULATOR NIMR"/>
    <property type="match status" value="1"/>
</dbReference>
<evidence type="ECO:0000313" key="7">
    <source>
        <dbReference type="EMBL" id="QGZ66685.1"/>
    </source>
</evidence>
<reference evidence="7 8" key="1">
    <citation type="submission" date="2019-12" db="EMBL/GenBank/DDBJ databases">
        <title>Paraburkholderia acidiphila 7Q-K02 sp. nov and Paraburkholderia acidisoli DHF22 sp. nov., two strains isolated from forest soil.</title>
        <authorList>
            <person name="Gao Z."/>
            <person name="Qiu L."/>
        </authorList>
    </citation>
    <scope>NUCLEOTIDE SEQUENCE [LARGE SCALE GENOMIC DNA]</scope>
    <source>
        <strain evidence="7 8">DHF22</strain>
    </source>
</reference>
<name>A0A7Z2GS06_9BURK</name>
<dbReference type="InterPro" id="IPR020449">
    <property type="entry name" value="Tscrpt_reg_AraC-type_HTH"/>
</dbReference>
<keyword evidence="8" id="KW-1185">Reference proteome</keyword>
<dbReference type="SMART" id="SM00342">
    <property type="entry name" value="HTH_ARAC"/>
    <property type="match status" value="1"/>
</dbReference>
<dbReference type="InterPro" id="IPR018062">
    <property type="entry name" value="HTH_AraC-typ_CS"/>
</dbReference>
<dbReference type="PRINTS" id="PR00032">
    <property type="entry name" value="HTHARAC"/>
</dbReference>
<dbReference type="Gene3D" id="1.10.10.60">
    <property type="entry name" value="Homeodomain-like"/>
    <property type="match status" value="1"/>
</dbReference>
<dbReference type="OrthoDB" id="9804543at2"/>
<dbReference type="KEGG" id="pacs:FAZ98_33590"/>
<dbReference type="PROSITE" id="PS01124">
    <property type="entry name" value="HTH_ARAC_FAMILY_2"/>
    <property type="match status" value="1"/>
</dbReference>
<dbReference type="PROSITE" id="PS00041">
    <property type="entry name" value="HTH_ARAC_FAMILY_1"/>
    <property type="match status" value="1"/>
</dbReference>
<dbReference type="InterPro" id="IPR011051">
    <property type="entry name" value="RmlC_Cupin_sf"/>
</dbReference>